<dbReference type="PROSITE" id="PS50234">
    <property type="entry name" value="VWFA"/>
    <property type="match status" value="1"/>
</dbReference>
<dbReference type="AlphaFoldDB" id="A0A061RJK2"/>
<protein>
    <submittedName>
        <fullName evidence="2">Collagen-related protein</fullName>
    </submittedName>
</protein>
<feature type="domain" description="VWFA" evidence="1">
    <location>
        <begin position="184"/>
        <end position="337"/>
    </location>
</feature>
<dbReference type="Gene3D" id="1.20.1280.50">
    <property type="match status" value="1"/>
</dbReference>
<evidence type="ECO:0000259" key="1">
    <source>
        <dbReference type="PROSITE" id="PS50234"/>
    </source>
</evidence>
<accession>A0A061RJK2</accession>
<dbReference type="Gene3D" id="3.40.50.410">
    <property type="entry name" value="von Willebrand factor, type A domain"/>
    <property type="match status" value="1"/>
</dbReference>
<dbReference type="SUPFAM" id="SSF81383">
    <property type="entry name" value="F-box domain"/>
    <property type="match status" value="1"/>
</dbReference>
<gene>
    <name evidence="2" type="ORF">TSPGSL018_3603</name>
</gene>
<sequence>MSSLFSHFPSVKLRSRDSKLRSGKRIRFSATASSGEKHDKGLDGTNKRICTDGESNKACSKQLLDLPEELLDGTLADALDVRDLCSLGQTCKRFASITEQEPRWRHHFEERWGEPNLVVRRAAELAGGWRRLYAAKHEVEREAIPWMRPTLHELNAAVENIAIRGWSQLCGSKADRGPCHAPCSLLFLVDGSGSVTEDDFRHMTSFMAYAWRSIQTTFPEAKVGVVQFSNDVRVEVQPSNLSADDFDTCVAGMNRMNGGTNISAAIRKAGQLLGGTKGPGGHSSVVLLTDGRVDGYQASEAVEMAARLTDEVSGEVSMYAFGVGRGVDKAELLRIIGAGGRAADDSRYLGLCTYEDAPW</sequence>
<dbReference type="EMBL" id="GBEZ01015483">
    <property type="protein sequence ID" value="JAC70686.1"/>
    <property type="molecule type" value="Transcribed_RNA"/>
</dbReference>
<evidence type="ECO:0000313" key="2">
    <source>
        <dbReference type="EMBL" id="JAC70686.1"/>
    </source>
</evidence>
<dbReference type="InterPro" id="IPR050525">
    <property type="entry name" value="ECM_Assembly_Org"/>
</dbReference>
<dbReference type="PRINTS" id="PR00453">
    <property type="entry name" value="VWFADOMAIN"/>
</dbReference>
<proteinExistence type="predicted"/>
<dbReference type="InterPro" id="IPR002035">
    <property type="entry name" value="VWF_A"/>
</dbReference>
<dbReference type="Pfam" id="PF00092">
    <property type="entry name" value="VWA"/>
    <property type="match status" value="1"/>
</dbReference>
<dbReference type="InterPro" id="IPR036047">
    <property type="entry name" value="F-box-like_dom_sf"/>
</dbReference>
<dbReference type="InterPro" id="IPR036465">
    <property type="entry name" value="vWFA_dom_sf"/>
</dbReference>
<name>A0A061RJK2_9CHLO</name>
<dbReference type="InterPro" id="IPR001810">
    <property type="entry name" value="F-box_dom"/>
</dbReference>
<dbReference type="SMART" id="SM00327">
    <property type="entry name" value="VWA"/>
    <property type="match status" value="1"/>
</dbReference>
<dbReference type="SUPFAM" id="SSF53300">
    <property type="entry name" value="vWA-like"/>
    <property type="match status" value="1"/>
</dbReference>
<organism evidence="2">
    <name type="scientific">Tetraselmis sp. GSL018</name>
    <dbReference type="NCBI Taxonomy" id="582737"/>
    <lineage>
        <taxon>Eukaryota</taxon>
        <taxon>Viridiplantae</taxon>
        <taxon>Chlorophyta</taxon>
        <taxon>core chlorophytes</taxon>
        <taxon>Chlorodendrophyceae</taxon>
        <taxon>Chlorodendrales</taxon>
        <taxon>Chlorodendraceae</taxon>
        <taxon>Tetraselmis</taxon>
    </lineage>
</organism>
<dbReference type="PANTHER" id="PTHR24020">
    <property type="entry name" value="COLLAGEN ALPHA"/>
    <property type="match status" value="1"/>
</dbReference>
<dbReference type="PANTHER" id="PTHR24020:SF20">
    <property type="entry name" value="PH DOMAIN-CONTAINING PROTEIN"/>
    <property type="match status" value="1"/>
</dbReference>
<dbReference type="Pfam" id="PF12937">
    <property type="entry name" value="F-box-like"/>
    <property type="match status" value="1"/>
</dbReference>
<reference evidence="2" key="1">
    <citation type="submission" date="2014-05" db="EMBL/GenBank/DDBJ databases">
        <title>The transcriptome of the halophilic microalga Tetraselmis sp. GSL018 isolated from the Great Salt Lake, Utah.</title>
        <authorList>
            <person name="Jinkerson R.E."/>
            <person name="D'Adamo S."/>
            <person name="Posewitz M.C."/>
        </authorList>
    </citation>
    <scope>NUCLEOTIDE SEQUENCE</scope>
    <source>
        <strain evidence="2">GSL018</strain>
    </source>
</reference>
<keyword evidence="2" id="KW-0176">Collagen</keyword>
<dbReference type="CDD" id="cd00198">
    <property type="entry name" value="vWFA"/>
    <property type="match status" value="1"/>
</dbReference>